<dbReference type="GO" id="GO:0006355">
    <property type="term" value="P:regulation of DNA-templated transcription"/>
    <property type="evidence" value="ECO:0007669"/>
    <property type="project" value="InterPro"/>
</dbReference>
<dbReference type="Pfam" id="PF01029">
    <property type="entry name" value="NusB"/>
    <property type="match status" value="1"/>
</dbReference>
<dbReference type="Proteomes" id="UP000270468">
    <property type="component" value="Unassembled WGS sequence"/>
</dbReference>
<dbReference type="FunFam" id="3.40.50.150:FF:000257">
    <property type="entry name" value="16S rRNA methyltransferase"/>
    <property type="match status" value="1"/>
</dbReference>
<dbReference type="PRINTS" id="PR02008">
    <property type="entry name" value="RCMTFAMILY"/>
</dbReference>
<dbReference type="NCBIfam" id="TIGR00563">
    <property type="entry name" value="rsmB"/>
    <property type="match status" value="1"/>
</dbReference>
<evidence type="ECO:0000256" key="2">
    <source>
        <dbReference type="ARBA" id="ARBA00004496"/>
    </source>
</evidence>
<keyword evidence="10 14" id="KW-0694">RNA-binding</keyword>
<dbReference type="InterPro" id="IPR018314">
    <property type="entry name" value="RsmB/NOL1/NOP2-like_CS"/>
</dbReference>
<evidence type="ECO:0000256" key="8">
    <source>
        <dbReference type="ARBA" id="ARBA00022679"/>
    </source>
</evidence>
<sequence length="451" mass="50924">MNRPKKKIWNGNVRDAALSILMEVNNNQAYSNLLLHRTIQNYGIEAKDRGLLTELTYGTLQHRMTLDYYLEPFVRGKLDKWVRELLRMSVYQIVYLTKIPPHAVVHEAVEIAKRRGHKRIAPTVNGILRSVLRKGVRSLEELEDGIAKTAIETSHPEWLISRWVEEYGEEEATAMAHENNNPAPMTLRVNLTKTTMTEAISMLESEGIDVRQGEVVPECVISLSGNPAATEAYKKGFITIQDESSMLPVLALDVKPGMKVLDMCAAPGGKTTFIAEQMNDKGQVLAHDIHEHKMALIEANANRLGLSSITSKSGDSRKLLELYEQASFDRILVDAPCSGLGVIRRKPEIKYNKTELDFDGLVTIQSDLLATARELIKPEGIIVYSTCTVESAENRHIVERFLERHTDMEKVSLMKRLDNEKLVIKDDMLQVLPQHFGSDGFFVTAFRKKKM</sequence>
<dbReference type="PANTHER" id="PTHR22807">
    <property type="entry name" value="NOP2 YEAST -RELATED NOL1/NOP2/FMU SUN DOMAIN-CONTAINING"/>
    <property type="match status" value="1"/>
</dbReference>
<feature type="binding site" evidence="14">
    <location>
        <position position="288"/>
    </location>
    <ligand>
        <name>S-adenosyl-L-methionine</name>
        <dbReference type="ChEBI" id="CHEBI:59789"/>
    </ligand>
</feature>
<keyword evidence="6" id="KW-0698">rRNA processing</keyword>
<feature type="domain" description="SAM-dependent MTase RsmB/NOP-type" evidence="15">
    <location>
        <begin position="175"/>
        <end position="449"/>
    </location>
</feature>
<dbReference type="GO" id="GO:0003723">
    <property type="term" value="F:RNA binding"/>
    <property type="evidence" value="ECO:0007669"/>
    <property type="project" value="UniProtKB-UniRule"/>
</dbReference>
<dbReference type="EC" id="2.1.1.176" evidence="4"/>
<dbReference type="FunFam" id="1.10.940.10:FF:000006">
    <property type="entry name" value="16S rRNA (Cytosine(967)-C(5))-methyltransferase RsmB"/>
    <property type="match status" value="1"/>
</dbReference>
<dbReference type="InterPro" id="IPR006027">
    <property type="entry name" value="NusB_RsmB_TIM44"/>
</dbReference>
<feature type="binding site" evidence="14">
    <location>
        <position position="315"/>
    </location>
    <ligand>
        <name>S-adenosyl-L-methionine</name>
        <dbReference type="ChEBI" id="CHEBI:59789"/>
    </ligand>
</feature>
<dbReference type="Gene3D" id="1.10.940.10">
    <property type="entry name" value="NusB-like"/>
    <property type="match status" value="1"/>
</dbReference>
<dbReference type="InterPro" id="IPR054728">
    <property type="entry name" value="RsmB-like_ferredoxin"/>
</dbReference>
<evidence type="ECO:0000259" key="15">
    <source>
        <dbReference type="PROSITE" id="PS51686"/>
    </source>
</evidence>
<evidence type="ECO:0000256" key="9">
    <source>
        <dbReference type="ARBA" id="ARBA00022691"/>
    </source>
</evidence>
<dbReference type="SUPFAM" id="SSF48013">
    <property type="entry name" value="NusB-like"/>
    <property type="match status" value="1"/>
</dbReference>
<dbReference type="Gene3D" id="3.30.70.1170">
    <property type="entry name" value="Sun protein, domain 3"/>
    <property type="match status" value="1"/>
</dbReference>
<dbReference type="SUPFAM" id="SSF53335">
    <property type="entry name" value="S-adenosyl-L-methionine-dependent methyltransferases"/>
    <property type="match status" value="1"/>
</dbReference>
<evidence type="ECO:0000313" key="17">
    <source>
        <dbReference type="Proteomes" id="UP000270468"/>
    </source>
</evidence>
<comment type="subcellular location">
    <subcellularLocation>
        <location evidence="2">Cytoplasm</location>
    </subcellularLocation>
</comment>
<gene>
    <name evidence="16" type="primary">rsmB</name>
    <name evidence="16" type="ORF">FILTAD_02357</name>
</gene>
<name>A0A3P5XPN6_9BACL</name>
<dbReference type="InterPro" id="IPR029063">
    <property type="entry name" value="SAM-dependent_MTases_sf"/>
</dbReference>
<dbReference type="PROSITE" id="PS01153">
    <property type="entry name" value="NOL1_NOP2_SUN"/>
    <property type="match status" value="1"/>
</dbReference>
<keyword evidence="7 14" id="KW-0489">Methyltransferase</keyword>
<evidence type="ECO:0000256" key="14">
    <source>
        <dbReference type="PROSITE-ProRule" id="PRU01023"/>
    </source>
</evidence>
<comment type="catalytic activity">
    <reaction evidence="13">
        <text>cytidine(967) in 16S rRNA + S-adenosyl-L-methionine = 5-methylcytidine(967) in 16S rRNA + S-adenosyl-L-homocysteine + H(+)</text>
        <dbReference type="Rhea" id="RHEA:42748"/>
        <dbReference type="Rhea" id="RHEA-COMP:10219"/>
        <dbReference type="Rhea" id="RHEA-COMP:10220"/>
        <dbReference type="ChEBI" id="CHEBI:15378"/>
        <dbReference type="ChEBI" id="CHEBI:57856"/>
        <dbReference type="ChEBI" id="CHEBI:59789"/>
        <dbReference type="ChEBI" id="CHEBI:74483"/>
        <dbReference type="ChEBI" id="CHEBI:82748"/>
        <dbReference type="EC" id="2.1.1.176"/>
    </reaction>
</comment>
<evidence type="ECO:0000256" key="1">
    <source>
        <dbReference type="ARBA" id="ARBA00002724"/>
    </source>
</evidence>
<dbReference type="Gene3D" id="3.40.50.150">
    <property type="entry name" value="Vaccinia Virus protein VP39"/>
    <property type="match status" value="1"/>
</dbReference>
<dbReference type="CDD" id="cd02440">
    <property type="entry name" value="AdoMet_MTases"/>
    <property type="match status" value="1"/>
</dbReference>
<evidence type="ECO:0000256" key="7">
    <source>
        <dbReference type="ARBA" id="ARBA00022603"/>
    </source>
</evidence>
<feature type="binding site" evidence="14">
    <location>
        <begin position="264"/>
        <end position="270"/>
    </location>
    <ligand>
        <name>S-adenosyl-L-methionine</name>
        <dbReference type="ChEBI" id="CHEBI:59789"/>
    </ligand>
</feature>
<protein>
    <recommendedName>
        <fullName evidence="4">16S rRNA (cytosine(967)-C(5))-methyltransferase</fullName>
        <ecNumber evidence="4">2.1.1.176</ecNumber>
    </recommendedName>
    <alternativeName>
        <fullName evidence="11">16S rRNA m5C967 methyltransferase</fullName>
    </alternativeName>
    <alternativeName>
        <fullName evidence="12">rRNA (cytosine-C(5)-)-methyltransferase RsmB</fullName>
    </alternativeName>
</protein>
<keyword evidence="17" id="KW-1185">Reference proteome</keyword>
<evidence type="ECO:0000256" key="13">
    <source>
        <dbReference type="ARBA" id="ARBA00047283"/>
    </source>
</evidence>
<dbReference type="EMBL" id="UXAV01000042">
    <property type="protein sequence ID" value="VDC29805.1"/>
    <property type="molecule type" value="Genomic_DNA"/>
</dbReference>
<keyword evidence="5" id="KW-0963">Cytoplasm</keyword>
<dbReference type="AlphaFoldDB" id="A0A3P5XPN6"/>
<dbReference type="InterPro" id="IPR035926">
    <property type="entry name" value="NusB-like_sf"/>
</dbReference>
<dbReference type="Pfam" id="PF01189">
    <property type="entry name" value="Methyltr_RsmB-F"/>
    <property type="match status" value="1"/>
</dbReference>
<evidence type="ECO:0000256" key="4">
    <source>
        <dbReference type="ARBA" id="ARBA00012140"/>
    </source>
</evidence>
<comment type="similarity">
    <text evidence="3 14">Belongs to the class I-like SAM-binding methyltransferase superfamily. RsmB/NOP family.</text>
</comment>
<dbReference type="PROSITE" id="PS51686">
    <property type="entry name" value="SAM_MT_RSMB_NOP"/>
    <property type="match status" value="1"/>
</dbReference>
<dbReference type="Pfam" id="PF22458">
    <property type="entry name" value="RsmF-B_ferredox"/>
    <property type="match status" value="1"/>
</dbReference>
<keyword evidence="8 14" id="KW-0808">Transferase</keyword>
<accession>A0A3P5XPN6</accession>
<dbReference type="RefSeq" id="WP_124070968.1">
    <property type="nucleotide sequence ID" value="NZ_CBCRXF010000001.1"/>
</dbReference>
<dbReference type="OrthoDB" id="9810297at2"/>
<feature type="binding site" evidence="14">
    <location>
        <position position="334"/>
    </location>
    <ligand>
        <name>S-adenosyl-L-methionine</name>
        <dbReference type="ChEBI" id="CHEBI:59789"/>
    </ligand>
</feature>
<reference evidence="16 17" key="1">
    <citation type="submission" date="2018-11" db="EMBL/GenBank/DDBJ databases">
        <authorList>
            <person name="Criscuolo A."/>
        </authorList>
    </citation>
    <scope>NUCLEOTIDE SEQUENCE [LARGE SCALE GENOMIC DNA]</scope>
    <source>
        <strain evidence="16">ATB-66</strain>
    </source>
</reference>
<comment type="function">
    <text evidence="1">Specifically methylates the cytosine at position 967 (m5C967) of 16S rRNA.</text>
</comment>
<dbReference type="FunFam" id="3.30.70.1170:FF:000003">
    <property type="entry name" value="16S rRNA (Cytosine(967)-C(5))-methyltransferase RsmB"/>
    <property type="match status" value="1"/>
</dbReference>
<evidence type="ECO:0000256" key="3">
    <source>
        <dbReference type="ARBA" id="ARBA00007494"/>
    </source>
</evidence>
<evidence type="ECO:0000256" key="6">
    <source>
        <dbReference type="ARBA" id="ARBA00022552"/>
    </source>
</evidence>
<evidence type="ECO:0000256" key="12">
    <source>
        <dbReference type="ARBA" id="ARBA00031088"/>
    </source>
</evidence>
<dbReference type="InterPro" id="IPR001678">
    <property type="entry name" value="MeTrfase_RsmB-F_NOP2_dom"/>
</dbReference>
<evidence type="ECO:0000256" key="5">
    <source>
        <dbReference type="ARBA" id="ARBA00022490"/>
    </source>
</evidence>
<dbReference type="PANTHER" id="PTHR22807:SF53">
    <property type="entry name" value="RIBOSOMAL RNA SMALL SUBUNIT METHYLTRANSFERASE B-RELATED"/>
    <property type="match status" value="1"/>
</dbReference>
<dbReference type="GO" id="GO:0005737">
    <property type="term" value="C:cytoplasm"/>
    <property type="evidence" value="ECO:0007669"/>
    <property type="project" value="UniProtKB-SubCell"/>
</dbReference>
<evidence type="ECO:0000256" key="11">
    <source>
        <dbReference type="ARBA" id="ARBA00030399"/>
    </source>
</evidence>
<dbReference type="GO" id="GO:0008649">
    <property type="term" value="F:rRNA methyltransferase activity"/>
    <property type="evidence" value="ECO:0007669"/>
    <property type="project" value="InterPro"/>
</dbReference>
<evidence type="ECO:0000256" key="10">
    <source>
        <dbReference type="ARBA" id="ARBA00022884"/>
    </source>
</evidence>
<feature type="active site" description="Nucleophile" evidence="14">
    <location>
        <position position="387"/>
    </location>
</feature>
<dbReference type="InterPro" id="IPR023267">
    <property type="entry name" value="RCMT"/>
</dbReference>
<keyword evidence="9 14" id="KW-0949">S-adenosyl-L-methionine</keyword>
<dbReference type="InterPro" id="IPR049560">
    <property type="entry name" value="MeTrfase_RsmB-F_NOP2_cat"/>
</dbReference>
<dbReference type="NCBIfam" id="NF011494">
    <property type="entry name" value="PRK14902.1"/>
    <property type="match status" value="1"/>
</dbReference>
<dbReference type="InterPro" id="IPR004573">
    <property type="entry name" value="rRNA_ssu_MeTfrase_B"/>
</dbReference>
<evidence type="ECO:0000313" key="16">
    <source>
        <dbReference type="EMBL" id="VDC29805.1"/>
    </source>
</evidence>
<organism evidence="16 17">
    <name type="scientific">Filibacter tadaridae</name>
    <dbReference type="NCBI Taxonomy" id="2483811"/>
    <lineage>
        <taxon>Bacteria</taxon>
        <taxon>Bacillati</taxon>
        <taxon>Bacillota</taxon>
        <taxon>Bacilli</taxon>
        <taxon>Bacillales</taxon>
        <taxon>Caryophanaceae</taxon>
        <taxon>Filibacter</taxon>
    </lineage>
</organism>
<proteinExistence type="inferred from homology"/>